<organism evidence="3 4">
    <name type="scientific">Centipeda periodontii DSM 2778</name>
    <dbReference type="NCBI Taxonomy" id="888060"/>
    <lineage>
        <taxon>Bacteria</taxon>
        <taxon>Bacillati</taxon>
        <taxon>Bacillota</taxon>
        <taxon>Negativicutes</taxon>
        <taxon>Selenomonadales</taxon>
        <taxon>Selenomonadaceae</taxon>
        <taxon>Centipeda</taxon>
    </lineage>
</organism>
<dbReference type="Gene3D" id="3.90.1150.10">
    <property type="entry name" value="Aspartate Aminotransferase, domain 1"/>
    <property type="match status" value="2"/>
</dbReference>
<dbReference type="PANTHER" id="PTHR42691">
    <property type="entry name" value="ASPARTATE AMINOTRANSFERASE YHDR-RELATED"/>
    <property type="match status" value="1"/>
</dbReference>
<proteinExistence type="inferred from homology"/>
<dbReference type="InterPro" id="IPR015424">
    <property type="entry name" value="PyrdxlP-dep_Trfase"/>
</dbReference>
<dbReference type="PROSITE" id="PS00105">
    <property type="entry name" value="AA_TRANSFER_CLASS_1"/>
    <property type="match status" value="1"/>
</dbReference>
<reference evidence="3 4" key="1">
    <citation type="submission" date="2011-04" db="EMBL/GenBank/DDBJ databases">
        <authorList>
            <person name="Muzny D."/>
            <person name="Qin X."/>
            <person name="Deng J."/>
            <person name="Jiang H."/>
            <person name="Liu Y."/>
            <person name="Qu J."/>
            <person name="Song X.-Z."/>
            <person name="Zhang L."/>
            <person name="Thornton R."/>
            <person name="Coyle M."/>
            <person name="Francisco L."/>
            <person name="Jackson L."/>
            <person name="Javaid M."/>
            <person name="Korchina V."/>
            <person name="Kovar C."/>
            <person name="Mata R."/>
            <person name="Mathew T."/>
            <person name="Ngo R."/>
            <person name="Nguyen L."/>
            <person name="Nguyen N."/>
            <person name="Okwuonu G."/>
            <person name="Ongeri F."/>
            <person name="Pham C."/>
            <person name="Simmons D."/>
            <person name="Wilczek-Boney K."/>
            <person name="Hale W."/>
            <person name="Jakkamsetti A."/>
            <person name="Pham P."/>
            <person name="Ruth R."/>
            <person name="San Lucas F."/>
            <person name="Warren J."/>
            <person name="Zhang J."/>
            <person name="Zhao Z."/>
            <person name="Zhou C."/>
            <person name="Zhu D."/>
            <person name="Lee S."/>
            <person name="Bess C."/>
            <person name="Blankenburg K."/>
            <person name="Forbes L."/>
            <person name="Fu Q."/>
            <person name="Gubbala S."/>
            <person name="Hirani K."/>
            <person name="Jayaseelan J.C."/>
            <person name="Lara F."/>
            <person name="Munidasa M."/>
            <person name="Palculict T."/>
            <person name="Patil S."/>
            <person name="Pu L.-L."/>
            <person name="Saada N."/>
            <person name="Tang L."/>
            <person name="Weissenberger G."/>
            <person name="Zhu Y."/>
            <person name="Hemphill L."/>
            <person name="Shang Y."/>
            <person name="Youmans B."/>
            <person name="Ayvaz T."/>
            <person name="Ross M."/>
            <person name="Santibanez J."/>
            <person name="Aqrawi P."/>
            <person name="Gross S."/>
            <person name="Joshi V."/>
            <person name="Fowler G."/>
            <person name="Nazareth L."/>
            <person name="Reid J."/>
            <person name="Worley K."/>
            <person name="Petrosino J."/>
            <person name="Highlander S."/>
            <person name="Gibbs R."/>
        </authorList>
    </citation>
    <scope>NUCLEOTIDE SEQUENCE [LARGE SCALE GENOMIC DNA]</scope>
    <source>
        <strain evidence="3 4">DSM 2778</strain>
    </source>
</reference>
<sequence length="419" mass="46232">MGETPLLLTVAGVFVFGKEHTMVSEQMYELGTKKSTIRTIFEYGQKRAAEVGAENVFDFSLGNPNVPTPDFIRDAAIDILTHSDPMEVHGYTIAPGKPHVREVLAADLNKRFGMEFTGKNLFLTAGAAASITITFKAFAEAGDEFITIAPFFPEYRVFVEACGGKLIVVPAKTDDFQIDFAALAEAITQHTKAVIINSPNNPSGAVYSGETLRQLAELLRKKEMEFGHPIFIIADEPYREIVYDSLTVPYIPLLYDNTIVCYSYSKSFSLPGERIGYIVVPDTVADFARIYGAIAGAARVLTHVNAPSLWQLVIARCAGRNADLSTYARNAKLLYEGLSASGFSCMRPQGAFYLFPKALEEDDAAFCARAREFDLLLVPGRDFGCPGYFRAAYCVRTAVIERALPRFQKLAESYKDPHE</sequence>
<keyword evidence="4" id="KW-1185">Reference proteome</keyword>
<dbReference type="HOGENOM" id="CLU_017584_4_3_9"/>
<dbReference type="InterPro" id="IPR015421">
    <property type="entry name" value="PyrdxlP-dep_Trfase_major"/>
</dbReference>
<dbReference type="NCBIfam" id="NF005305">
    <property type="entry name" value="PRK06836.1"/>
    <property type="match status" value="1"/>
</dbReference>
<dbReference type="EMBL" id="AFHQ01000053">
    <property type="protein sequence ID" value="EGK57823.1"/>
    <property type="molecule type" value="Genomic_DNA"/>
</dbReference>
<dbReference type="GO" id="GO:0030170">
    <property type="term" value="F:pyridoxal phosphate binding"/>
    <property type="evidence" value="ECO:0007669"/>
    <property type="project" value="InterPro"/>
</dbReference>
<dbReference type="SUPFAM" id="SSF53383">
    <property type="entry name" value="PLP-dependent transferases"/>
    <property type="match status" value="1"/>
</dbReference>
<dbReference type="EC" id="2.6.1.-" evidence="1"/>
<comment type="similarity">
    <text evidence="1">Belongs to the class-I pyridoxal-phosphate-dependent aminotransferase family.</text>
</comment>
<gene>
    <name evidence="3" type="ORF">HMPREF9081_2108</name>
</gene>
<dbReference type="CDD" id="cd00609">
    <property type="entry name" value="AAT_like"/>
    <property type="match status" value="1"/>
</dbReference>
<evidence type="ECO:0000256" key="1">
    <source>
        <dbReference type="RuleBase" id="RU000481"/>
    </source>
</evidence>
<dbReference type="Proteomes" id="UP000004067">
    <property type="component" value="Unassembled WGS sequence"/>
</dbReference>
<keyword evidence="1 3" id="KW-0032">Aminotransferase</keyword>
<accession>F5RPC2</accession>
<feature type="domain" description="Aminotransferase class I/classII large" evidence="2">
    <location>
        <begin position="55"/>
        <end position="406"/>
    </location>
</feature>
<evidence type="ECO:0000313" key="4">
    <source>
        <dbReference type="Proteomes" id="UP000004067"/>
    </source>
</evidence>
<evidence type="ECO:0000259" key="2">
    <source>
        <dbReference type="Pfam" id="PF00155"/>
    </source>
</evidence>
<dbReference type="PANTHER" id="PTHR42691:SF1">
    <property type="entry name" value="ASPARTATE AMINOTRANSFERASE YHDR-RELATED"/>
    <property type="match status" value="1"/>
</dbReference>
<dbReference type="GO" id="GO:0008483">
    <property type="term" value="F:transaminase activity"/>
    <property type="evidence" value="ECO:0007669"/>
    <property type="project" value="UniProtKB-KW"/>
</dbReference>
<dbReference type="InterPro" id="IPR015422">
    <property type="entry name" value="PyrdxlP-dep_Trfase_small"/>
</dbReference>
<keyword evidence="1 3" id="KW-0808">Transferase</keyword>
<comment type="cofactor">
    <cofactor evidence="1">
        <name>pyridoxal 5'-phosphate</name>
        <dbReference type="ChEBI" id="CHEBI:597326"/>
    </cofactor>
</comment>
<protein>
    <recommendedName>
        <fullName evidence="1">Aminotransferase</fullName>
        <ecNumber evidence="1">2.6.1.-</ecNumber>
    </recommendedName>
</protein>
<dbReference type="Gene3D" id="3.40.640.10">
    <property type="entry name" value="Type I PLP-dependent aspartate aminotransferase-like (Major domain)"/>
    <property type="match status" value="1"/>
</dbReference>
<evidence type="ECO:0000313" key="3">
    <source>
        <dbReference type="EMBL" id="EGK57823.1"/>
    </source>
</evidence>
<dbReference type="Pfam" id="PF00155">
    <property type="entry name" value="Aminotran_1_2"/>
    <property type="match status" value="1"/>
</dbReference>
<name>F5RPC2_9FIRM</name>
<dbReference type="AlphaFoldDB" id="F5RPC2"/>
<dbReference type="STRING" id="888060.HMPREF9081_2108"/>
<dbReference type="InterPro" id="IPR004839">
    <property type="entry name" value="Aminotransferase_I/II_large"/>
</dbReference>
<comment type="caution">
    <text evidence="3">The sequence shown here is derived from an EMBL/GenBank/DDBJ whole genome shotgun (WGS) entry which is preliminary data.</text>
</comment>
<dbReference type="InterPro" id="IPR004838">
    <property type="entry name" value="NHTrfase_class1_PyrdxlP-BS"/>
</dbReference>
<dbReference type="eggNOG" id="COG0436">
    <property type="taxonomic scope" value="Bacteria"/>
</dbReference>